<reference evidence="2 3" key="1">
    <citation type="submission" date="2016-04" db="EMBL/GenBank/DDBJ databases">
        <title>Draft genome sequence of freshwater magnetotactic bacteria Magnetospirillum marisnigri SP-1 and Magnetospirillum moscoviense BB-1.</title>
        <authorList>
            <person name="Koziaeva V."/>
            <person name="Dziuba M.V."/>
            <person name="Ivanov T.M."/>
            <person name="Kuznetsov B."/>
            <person name="Grouzdev D.S."/>
        </authorList>
    </citation>
    <scope>NUCLEOTIDE SEQUENCE [LARGE SCALE GENOMIC DNA]</scope>
    <source>
        <strain evidence="2 3">BB-1</strain>
    </source>
</reference>
<keyword evidence="1" id="KW-0732">Signal</keyword>
<gene>
    <name evidence="2" type="ORF">A6A05_17490</name>
</gene>
<dbReference type="AlphaFoldDB" id="A0A178M6N9"/>
<dbReference type="OrthoDB" id="7355697at2"/>
<dbReference type="EMBL" id="LWQU01000197">
    <property type="protein sequence ID" value="OAN44412.1"/>
    <property type="molecule type" value="Genomic_DNA"/>
</dbReference>
<evidence type="ECO:0000256" key="1">
    <source>
        <dbReference type="SAM" id="SignalP"/>
    </source>
</evidence>
<organism evidence="2 3">
    <name type="scientific">Magnetospirillum moscoviense</name>
    <dbReference type="NCBI Taxonomy" id="1437059"/>
    <lineage>
        <taxon>Bacteria</taxon>
        <taxon>Pseudomonadati</taxon>
        <taxon>Pseudomonadota</taxon>
        <taxon>Alphaproteobacteria</taxon>
        <taxon>Rhodospirillales</taxon>
        <taxon>Rhodospirillaceae</taxon>
        <taxon>Magnetospirillum</taxon>
    </lineage>
</organism>
<protein>
    <recommendedName>
        <fullName evidence="4">Lipoprotein</fullName>
    </recommendedName>
</protein>
<feature type="chain" id="PRO_5008091737" description="Lipoprotein" evidence="1">
    <location>
        <begin position="26"/>
        <end position="103"/>
    </location>
</feature>
<feature type="signal peptide" evidence="1">
    <location>
        <begin position="1"/>
        <end position="25"/>
    </location>
</feature>
<sequence length="103" mass="10899">MRNLALAVAATLALAACSTSPHSLAPDTAQGPTSYVCYSNLTSTPEDVRAIGERQCRKSGYGISSMLGQSWTPLRCGFLTPSVVAFQCGSGYSTMPSYMPPMR</sequence>
<evidence type="ECO:0008006" key="4">
    <source>
        <dbReference type="Google" id="ProtNLM"/>
    </source>
</evidence>
<proteinExistence type="predicted"/>
<evidence type="ECO:0000313" key="3">
    <source>
        <dbReference type="Proteomes" id="UP000078543"/>
    </source>
</evidence>
<evidence type="ECO:0000313" key="2">
    <source>
        <dbReference type="EMBL" id="OAN44412.1"/>
    </source>
</evidence>
<name>A0A178M6N9_9PROT</name>
<accession>A0A178M6N9</accession>
<dbReference type="RefSeq" id="WP_068504591.1">
    <property type="nucleotide sequence ID" value="NZ_LWQU01000197.1"/>
</dbReference>
<dbReference type="PROSITE" id="PS51257">
    <property type="entry name" value="PROKAR_LIPOPROTEIN"/>
    <property type="match status" value="1"/>
</dbReference>
<keyword evidence="3" id="KW-1185">Reference proteome</keyword>
<dbReference type="Proteomes" id="UP000078543">
    <property type="component" value="Unassembled WGS sequence"/>
</dbReference>
<comment type="caution">
    <text evidence="2">The sequence shown here is derived from an EMBL/GenBank/DDBJ whole genome shotgun (WGS) entry which is preliminary data.</text>
</comment>